<organism evidence="1 2">
    <name type="scientific">Sedimentibacter hydroxybenzoicus DSM 7310</name>
    <dbReference type="NCBI Taxonomy" id="1123245"/>
    <lineage>
        <taxon>Bacteria</taxon>
        <taxon>Bacillati</taxon>
        <taxon>Bacillota</taxon>
        <taxon>Tissierellia</taxon>
        <taxon>Sedimentibacter</taxon>
    </lineage>
</organism>
<dbReference type="AlphaFoldDB" id="A0A974BH70"/>
<dbReference type="Proteomes" id="UP000611629">
    <property type="component" value="Unassembled WGS sequence"/>
</dbReference>
<keyword evidence="2" id="KW-1185">Reference proteome</keyword>
<proteinExistence type="predicted"/>
<sequence length="57" mass="6532">MKFITAKEAGEKWGISDRRVQILCKQGRIKGAYRLGWTWAIPEDAEKPMDGRLKPAE</sequence>
<evidence type="ECO:0000313" key="2">
    <source>
        <dbReference type="Proteomes" id="UP000611629"/>
    </source>
</evidence>
<name>A0A974BH70_SEDHY</name>
<evidence type="ECO:0000313" key="1">
    <source>
        <dbReference type="EMBL" id="NYB73109.1"/>
    </source>
</evidence>
<dbReference type="RefSeq" id="WP_179236805.1">
    <property type="nucleotide sequence ID" value="NZ_JACBNQ010000002.1"/>
</dbReference>
<reference evidence="1" key="1">
    <citation type="submission" date="2020-07" db="EMBL/GenBank/DDBJ databases">
        <title>Genomic analysis of a strain of Sedimentibacter Hydroxybenzoicus DSM7310.</title>
        <authorList>
            <person name="Ma S."/>
        </authorList>
    </citation>
    <scope>NUCLEOTIDE SEQUENCE</scope>
    <source>
        <strain evidence="1">DSM 7310</strain>
    </source>
</reference>
<accession>A0A974BH70</accession>
<gene>
    <name evidence="1" type="ORF">HZF24_03030</name>
</gene>
<dbReference type="EMBL" id="JACBNQ010000002">
    <property type="protein sequence ID" value="NYB73109.1"/>
    <property type="molecule type" value="Genomic_DNA"/>
</dbReference>
<comment type="caution">
    <text evidence="1">The sequence shown here is derived from an EMBL/GenBank/DDBJ whole genome shotgun (WGS) entry which is preliminary data.</text>
</comment>
<dbReference type="GO" id="GO:0003677">
    <property type="term" value="F:DNA binding"/>
    <property type="evidence" value="ECO:0007669"/>
    <property type="project" value="UniProtKB-KW"/>
</dbReference>
<protein>
    <submittedName>
        <fullName evidence="1">DNA-binding protein</fullName>
    </submittedName>
</protein>
<keyword evidence="1" id="KW-0238">DNA-binding</keyword>